<feature type="transmembrane region" description="Helical" evidence="6">
    <location>
        <begin position="261"/>
        <end position="279"/>
    </location>
</feature>
<dbReference type="Pfam" id="PF01594">
    <property type="entry name" value="AI-2E_transport"/>
    <property type="match status" value="1"/>
</dbReference>
<reference evidence="7 8" key="1">
    <citation type="submission" date="2020-04" db="EMBL/GenBank/DDBJ databases">
        <title>Draft Whole-Genome sequence of Marichromatium bheemlicum DSM 18632, type strain.</title>
        <authorList>
            <person name="Kyndt J.A."/>
            <person name="Meyer T.E."/>
        </authorList>
    </citation>
    <scope>NUCLEOTIDE SEQUENCE [LARGE SCALE GENOMIC DNA]</scope>
    <source>
        <strain evidence="7 8">DSM 18632</strain>
    </source>
</reference>
<gene>
    <name evidence="7" type="ORF">HF203_11685</name>
</gene>
<keyword evidence="5 6" id="KW-0472">Membrane</keyword>
<dbReference type="PANTHER" id="PTHR21716">
    <property type="entry name" value="TRANSMEMBRANE PROTEIN"/>
    <property type="match status" value="1"/>
</dbReference>
<evidence type="ECO:0000313" key="7">
    <source>
        <dbReference type="EMBL" id="NKN33882.1"/>
    </source>
</evidence>
<evidence type="ECO:0000256" key="1">
    <source>
        <dbReference type="ARBA" id="ARBA00004141"/>
    </source>
</evidence>
<evidence type="ECO:0000256" key="3">
    <source>
        <dbReference type="ARBA" id="ARBA00022692"/>
    </source>
</evidence>
<feature type="transmembrane region" description="Helical" evidence="6">
    <location>
        <begin position="291"/>
        <end position="313"/>
    </location>
</feature>
<feature type="transmembrane region" description="Helical" evidence="6">
    <location>
        <begin position="140"/>
        <end position="163"/>
    </location>
</feature>
<evidence type="ECO:0000256" key="5">
    <source>
        <dbReference type="ARBA" id="ARBA00023136"/>
    </source>
</evidence>
<accession>A0ABX1ICF4</accession>
<dbReference type="InterPro" id="IPR002549">
    <property type="entry name" value="AI-2E-like"/>
</dbReference>
<keyword evidence="8" id="KW-1185">Reference proteome</keyword>
<comment type="similarity">
    <text evidence="2">Belongs to the autoinducer-2 exporter (AI-2E) (TC 2.A.86) family.</text>
</comment>
<feature type="transmembrane region" description="Helical" evidence="6">
    <location>
        <begin position="209"/>
        <end position="229"/>
    </location>
</feature>
<evidence type="ECO:0000313" key="8">
    <source>
        <dbReference type="Proteomes" id="UP000740754"/>
    </source>
</evidence>
<protein>
    <submittedName>
        <fullName evidence="7">AI-2E family transporter</fullName>
    </submittedName>
</protein>
<name>A0ABX1ICF4_9GAMM</name>
<evidence type="ECO:0000256" key="6">
    <source>
        <dbReference type="SAM" id="Phobius"/>
    </source>
</evidence>
<dbReference type="RefSeq" id="WP_168669897.1">
    <property type="nucleotide sequence ID" value="NZ_JAAXKX010000016.1"/>
</dbReference>
<feature type="transmembrane region" description="Helical" evidence="6">
    <location>
        <begin position="37"/>
        <end position="54"/>
    </location>
</feature>
<organism evidence="7 8">
    <name type="scientific">Marichromatium bheemlicum</name>
    <dbReference type="NCBI Taxonomy" id="365339"/>
    <lineage>
        <taxon>Bacteria</taxon>
        <taxon>Pseudomonadati</taxon>
        <taxon>Pseudomonadota</taxon>
        <taxon>Gammaproteobacteria</taxon>
        <taxon>Chromatiales</taxon>
        <taxon>Chromatiaceae</taxon>
        <taxon>Marichromatium</taxon>
    </lineage>
</organism>
<evidence type="ECO:0000256" key="2">
    <source>
        <dbReference type="ARBA" id="ARBA00009773"/>
    </source>
</evidence>
<evidence type="ECO:0000256" key="4">
    <source>
        <dbReference type="ARBA" id="ARBA00022989"/>
    </source>
</evidence>
<feature type="transmembrane region" description="Helical" evidence="6">
    <location>
        <begin position="63"/>
        <end position="87"/>
    </location>
</feature>
<dbReference type="Proteomes" id="UP000740754">
    <property type="component" value="Unassembled WGS sequence"/>
</dbReference>
<comment type="caution">
    <text evidence="7">The sequence shown here is derived from an EMBL/GenBank/DDBJ whole genome shotgun (WGS) entry which is preliminary data.</text>
</comment>
<keyword evidence="3 6" id="KW-0812">Transmembrane</keyword>
<dbReference type="PANTHER" id="PTHR21716:SF64">
    <property type="entry name" value="AI-2 TRANSPORT PROTEIN TQSA"/>
    <property type="match status" value="1"/>
</dbReference>
<comment type="subcellular location">
    <subcellularLocation>
        <location evidence="1">Membrane</location>
        <topology evidence="1">Multi-pass membrane protein</topology>
    </subcellularLocation>
</comment>
<feature type="transmembrane region" description="Helical" evidence="6">
    <location>
        <begin position="12"/>
        <end position="31"/>
    </location>
</feature>
<keyword evidence="4 6" id="KW-1133">Transmembrane helix</keyword>
<sequence>MSEELSFNPAARLLLVAGAFVVVIAGMQAASSLIAPFLLAVFIAVIASAPLGYLRRRGLPNGLALIAVMLGLVGIGGIVGLLVAGSLGGFEASLPEYQERLKQLTGELVGWLHGIGIHTSREALQTYIDPARALGFAGELISGLSGALTNTLLILLTVVFILLEATNLPAKLTLALKTPEASIARLKHVLDSVNHYMGLKTVTSLGTGVAVWVWLAALGVDFAVLWAAVAFLLNFVPTIGSILAAIPAVLLALVQLDLQSALLVALGYVLINTLVGNILEPRIMGRGLGLSTLVVFVSLVFWGWVLGPVGMFLSVPLTMSLKIALDANPQTRPIAILLGPEVTNSSLDPHTHTP</sequence>
<proteinExistence type="inferred from homology"/>
<feature type="transmembrane region" description="Helical" evidence="6">
    <location>
        <begin position="235"/>
        <end position="254"/>
    </location>
</feature>
<dbReference type="EMBL" id="JAAXKX010000016">
    <property type="protein sequence ID" value="NKN33882.1"/>
    <property type="molecule type" value="Genomic_DNA"/>
</dbReference>